<dbReference type="InterPro" id="IPR049457">
    <property type="entry name" value="Emfourin"/>
</dbReference>
<evidence type="ECO:0000313" key="1">
    <source>
        <dbReference type="EMBL" id="KZC94438.1"/>
    </source>
</evidence>
<organism evidence="1 2">
    <name type="scientific">Clavibacter tessellarius</name>
    <dbReference type="NCBI Taxonomy" id="31965"/>
    <lineage>
        <taxon>Bacteria</taxon>
        <taxon>Bacillati</taxon>
        <taxon>Actinomycetota</taxon>
        <taxon>Actinomycetes</taxon>
        <taxon>Micrococcales</taxon>
        <taxon>Microbacteriaceae</taxon>
        <taxon>Clavibacter</taxon>
    </lineage>
</organism>
<dbReference type="Pfam" id="PF20242">
    <property type="entry name" value="Emfourin"/>
    <property type="match status" value="1"/>
</dbReference>
<sequence>MEIAVSRTGGMAGMTRTWSVRVDDGADELAGWSALVDACPWDEPAAPTPGADRFVYLVRAGDREARLGEAAVDGPWRRLVDRVRDASRENLGG</sequence>
<protein>
    <submittedName>
        <fullName evidence="1">Uncharacterized protein</fullName>
    </submittedName>
</protein>
<dbReference type="Proteomes" id="UP000076218">
    <property type="component" value="Unassembled WGS sequence"/>
</dbReference>
<dbReference type="AlphaFoldDB" id="A0A154UZ84"/>
<dbReference type="OrthoDB" id="4947318at2"/>
<comment type="caution">
    <text evidence="1">The sequence shown here is derived from an EMBL/GenBank/DDBJ whole genome shotgun (WGS) entry which is preliminary data.</text>
</comment>
<dbReference type="EMBL" id="LQXA01000042">
    <property type="protein sequence ID" value="KZC94438.1"/>
    <property type="molecule type" value="Genomic_DNA"/>
</dbReference>
<name>A0A154UZ84_9MICO</name>
<accession>A0A154UZ84</accession>
<gene>
    <name evidence="1" type="ORF">AWH51_13020</name>
</gene>
<evidence type="ECO:0000313" key="2">
    <source>
        <dbReference type="Proteomes" id="UP000076218"/>
    </source>
</evidence>
<dbReference type="STRING" id="31965.AWH51_13020"/>
<reference evidence="1 2" key="1">
    <citation type="submission" date="2016-01" db="EMBL/GenBank/DDBJ databases">
        <title>Draft genome sequence of Clavibacter michiganensis subsp. tessellarius DOAB 609.</title>
        <authorList>
            <person name="Tambong J.T."/>
        </authorList>
    </citation>
    <scope>NUCLEOTIDE SEQUENCE [LARGE SCALE GENOMIC DNA]</scope>
    <source>
        <strain evidence="1 2">DOAB 609</strain>
    </source>
</reference>
<proteinExistence type="predicted"/>